<dbReference type="InterPro" id="IPR030846">
    <property type="entry name" value="DnaG_bac"/>
</dbReference>
<feature type="zinc finger region" description="CHC2-type" evidence="12">
    <location>
        <begin position="37"/>
        <end position="61"/>
    </location>
</feature>
<dbReference type="Gene3D" id="3.90.580.10">
    <property type="entry name" value="Zinc finger, CHC2-type domain"/>
    <property type="match status" value="1"/>
</dbReference>
<keyword evidence="6 12" id="KW-0479">Metal-binding</keyword>
<dbReference type="PANTHER" id="PTHR30313">
    <property type="entry name" value="DNA PRIMASE"/>
    <property type="match status" value="1"/>
</dbReference>
<evidence type="ECO:0000256" key="7">
    <source>
        <dbReference type="ARBA" id="ARBA00022771"/>
    </source>
</evidence>
<accession>A0ABY2CYA9</accession>
<keyword evidence="1 12" id="KW-0240">DNA-directed RNA polymerase</keyword>
<keyword evidence="11 12" id="KW-0804">Transcription</keyword>
<dbReference type="SUPFAM" id="SSF117023">
    <property type="entry name" value="DNA primase DnaG, C-terminal domain"/>
    <property type="match status" value="1"/>
</dbReference>
<evidence type="ECO:0000256" key="11">
    <source>
        <dbReference type="ARBA" id="ARBA00023163"/>
    </source>
</evidence>
<reference evidence="15 16" key="1">
    <citation type="submission" date="2019-03" db="EMBL/GenBank/DDBJ databases">
        <title>Genomic Encyclopedia of Type Strains, Phase IV (KMG-IV): sequencing the most valuable type-strain genomes for metagenomic binning, comparative biology and taxonomic classification.</title>
        <authorList>
            <person name="Goeker M."/>
        </authorList>
    </citation>
    <scope>NUCLEOTIDE SEQUENCE [LARGE SCALE GENOMIC DNA]</scope>
    <source>
        <strain evidence="15 16">DSM 18507</strain>
    </source>
</reference>
<dbReference type="SMART" id="SM00493">
    <property type="entry name" value="TOPRIM"/>
    <property type="match status" value="1"/>
</dbReference>
<evidence type="ECO:0000259" key="14">
    <source>
        <dbReference type="PROSITE" id="PS50880"/>
    </source>
</evidence>
<evidence type="ECO:0000256" key="13">
    <source>
        <dbReference type="PIRNR" id="PIRNR002811"/>
    </source>
</evidence>
<dbReference type="InterPro" id="IPR013264">
    <property type="entry name" value="DNAG_N"/>
</dbReference>
<dbReference type="RefSeq" id="WP_132098187.1">
    <property type="nucleotide sequence ID" value="NZ_SMDA01000003.1"/>
</dbReference>
<comment type="catalytic activity">
    <reaction evidence="12">
        <text>ssDNA + n NTP = ssDNA/pppN(pN)n-1 hybrid + (n-1) diphosphate.</text>
        <dbReference type="EC" id="2.7.7.101"/>
    </reaction>
</comment>
<comment type="subunit">
    <text evidence="12">Monomer. Interacts with DnaB.</text>
</comment>
<dbReference type="InterPro" id="IPR050219">
    <property type="entry name" value="DnaG_primase"/>
</dbReference>
<comment type="similarity">
    <text evidence="12 13">Belongs to the DnaG primase family.</text>
</comment>
<organism evidence="15 16">
    <name type="scientific">Gulbenkiania mobilis</name>
    <dbReference type="NCBI Taxonomy" id="397457"/>
    <lineage>
        <taxon>Bacteria</taxon>
        <taxon>Pseudomonadati</taxon>
        <taxon>Pseudomonadota</taxon>
        <taxon>Betaproteobacteria</taxon>
        <taxon>Neisseriales</taxon>
        <taxon>Chromobacteriaceae</taxon>
        <taxon>Gulbenkiania</taxon>
    </lineage>
</organism>
<dbReference type="Pfam" id="PF08275">
    <property type="entry name" value="DNAG_N"/>
    <property type="match status" value="1"/>
</dbReference>
<keyword evidence="8 12" id="KW-0862">Zinc</keyword>
<name>A0ABY2CYA9_GULMO</name>
<dbReference type="InterPro" id="IPR036977">
    <property type="entry name" value="DNA_primase_Znf_CHC2"/>
</dbReference>
<dbReference type="Gene3D" id="3.90.980.10">
    <property type="entry name" value="DNA primase, catalytic core, N-terminal domain"/>
    <property type="match status" value="1"/>
</dbReference>
<evidence type="ECO:0000313" key="16">
    <source>
        <dbReference type="Proteomes" id="UP000294801"/>
    </source>
</evidence>
<keyword evidence="10 12" id="KW-0238">DNA-binding</keyword>
<dbReference type="PIRSF" id="PIRSF002811">
    <property type="entry name" value="DnaG"/>
    <property type="match status" value="1"/>
</dbReference>
<evidence type="ECO:0000256" key="3">
    <source>
        <dbReference type="ARBA" id="ARBA00022679"/>
    </source>
</evidence>
<keyword evidence="3 12" id="KW-0808">Transferase</keyword>
<proteinExistence type="inferred from homology"/>
<evidence type="ECO:0000256" key="12">
    <source>
        <dbReference type="HAMAP-Rule" id="MF_00974"/>
    </source>
</evidence>
<keyword evidence="16" id="KW-1185">Reference proteome</keyword>
<dbReference type="Proteomes" id="UP000294801">
    <property type="component" value="Unassembled WGS sequence"/>
</dbReference>
<dbReference type="Pfam" id="PF10410">
    <property type="entry name" value="DnaB_bind"/>
    <property type="match status" value="1"/>
</dbReference>
<evidence type="ECO:0000256" key="9">
    <source>
        <dbReference type="ARBA" id="ARBA00022842"/>
    </source>
</evidence>
<evidence type="ECO:0000256" key="1">
    <source>
        <dbReference type="ARBA" id="ARBA00022478"/>
    </source>
</evidence>
<keyword evidence="7 12" id="KW-0863">Zinc-finger</keyword>
<dbReference type="InterPro" id="IPR016136">
    <property type="entry name" value="DNA_helicase_N/primase_C"/>
</dbReference>
<dbReference type="Gene3D" id="3.40.1360.10">
    <property type="match status" value="1"/>
</dbReference>
<dbReference type="PROSITE" id="PS50880">
    <property type="entry name" value="TOPRIM"/>
    <property type="match status" value="1"/>
</dbReference>
<dbReference type="PANTHER" id="PTHR30313:SF2">
    <property type="entry name" value="DNA PRIMASE"/>
    <property type="match status" value="1"/>
</dbReference>
<dbReference type="InterPro" id="IPR013173">
    <property type="entry name" value="DNA_primase_DnaG_DnaB-bd_dom"/>
</dbReference>
<evidence type="ECO:0000256" key="2">
    <source>
        <dbReference type="ARBA" id="ARBA00022515"/>
    </source>
</evidence>
<evidence type="ECO:0000256" key="8">
    <source>
        <dbReference type="ARBA" id="ARBA00022833"/>
    </source>
</evidence>
<dbReference type="Gene3D" id="1.10.860.10">
    <property type="entry name" value="DNAb Helicase, Chain A"/>
    <property type="match status" value="1"/>
</dbReference>
<dbReference type="HAMAP" id="MF_00974">
    <property type="entry name" value="DNA_primase_DnaG"/>
    <property type="match status" value="1"/>
</dbReference>
<dbReference type="Gene3D" id="1.20.50.20">
    <property type="entry name" value="DnaG, RNA polymerase domain, helical bundle"/>
    <property type="match status" value="1"/>
</dbReference>
<comment type="cofactor">
    <cofactor evidence="12 13">
        <name>Zn(2+)</name>
        <dbReference type="ChEBI" id="CHEBI:29105"/>
    </cofactor>
    <text evidence="12 13">Binds 1 zinc ion per monomer.</text>
</comment>
<evidence type="ECO:0000256" key="5">
    <source>
        <dbReference type="ARBA" id="ARBA00022705"/>
    </source>
</evidence>
<comment type="domain">
    <text evidence="12">Contains an N-terminal zinc-binding domain, a central core domain that contains the primase activity, and a C-terminal DnaB-binding domain.</text>
</comment>
<dbReference type="Pfam" id="PF13155">
    <property type="entry name" value="Toprim_2"/>
    <property type="match status" value="1"/>
</dbReference>
<dbReference type="SMART" id="SM00400">
    <property type="entry name" value="ZnF_CHCC"/>
    <property type="match status" value="1"/>
</dbReference>
<dbReference type="InterPro" id="IPR006171">
    <property type="entry name" value="TOPRIM_dom"/>
</dbReference>
<gene>
    <name evidence="12" type="primary">dnaG</name>
    <name evidence="15" type="ORF">EV669_103294</name>
</gene>
<keyword evidence="2 12" id="KW-0639">Primosome</keyword>
<evidence type="ECO:0000256" key="10">
    <source>
        <dbReference type="ARBA" id="ARBA00023125"/>
    </source>
</evidence>
<keyword evidence="9" id="KW-0460">Magnesium</keyword>
<dbReference type="EC" id="2.7.7.101" evidence="12"/>
<protein>
    <recommendedName>
        <fullName evidence="12 13">DNA primase</fullName>
        <ecNumber evidence="12">2.7.7.101</ecNumber>
    </recommendedName>
</protein>
<dbReference type="InterPro" id="IPR006295">
    <property type="entry name" value="DNA_primase_DnaG"/>
</dbReference>
<dbReference type="InterPro" id="IPR037068">
    <property type="entry name" value="DNA_primase_core_N_sf"/>
</dbReference>
<dbReference type="Pfam" id="PF08278">
    <property type="entry name" value="DnaG_DnaB_bind"/>
    <property type="match status" value="1"/>
</dbReference>
<evidence type="ECO:0000313" key="15">
    <source>
        <dbReference type="EMBL" id="TCW32378.1"/>
    </source>
</evidence>
<keyword evidence="5 12" id="KW-0235">DNA replication</keyword>
<evidence type="ECO:0000256" key="6">
    <source>
        <dbReference type="ARBA" id="ARBA00022723"/>
    </source>
</evidence>
<dbReference type="Pfam" id="PF01807">
    <property type="entry name" value="Zn_ribbon_DnaG"/>
    <property type="match status" value="1"/>
</dbReference>
<evidence type="ECO:0000256" key="4">
    <source>
        <dbReference type="ARBA" id="ARBA00022695"/>
    </source>
</evidence>
<dbReference type="SMART" id="SM00766">
    <property type="entry name" value="DnaG_DnaB_bind"/>
    <property type="match status" value="1"/>
</dbReference>
<dbReference type="InterPro" id="IPR002694">
    <property type="entry name" value="Znf_CHC2"/>
</dbReference>
<dbReference type="SUPFAM" id="SSF56731">
    <property type="entry name" value="DNA primase core"/>
    <property type="match status" value="1"/>
</dbReference>
<feature type="domain" description="Toprim" evidence="14">
    <location>
        <begin position="254"/>
        <end position="336"/>
    </location>
</feature>
<dbReference type="CDD" id="cd03364">
    <property type="entry name" value="TOPRIM_DnaG_primases"/>
    <property type="match status" value="1"/>
</dbReference>
<dbReference type="SUPFAM" id="SSF57783">
    <property type="entry name" value="Zinc beta-ribbon"/>
    <property type="match status" value="1"/>
</dbReference>
<dbReference type="InterPro" id="IPR034151">
    <property type="entry name" value="TOPRIM_DnaG_bac"/>
</dbReference>
<dbReference type="InterPro" id="IPR019475">
    <property type="entry name" value="DNA_primase_DnaB-bd"/>
</dbReference>
<dbReference type="NCBIfam" id="TIGR01391">
    <property type="entry name" value="dnaG"/>
    <property type="match status" value="1"/>
</dbReference>
<sequence>MIPQDFVDQLLSRVDIVDVVDRYVPLKKAGQNYLACCPFHKEKSPSFTVSPTKQFYHCFGCGAHGSAIGFVMEYQGLGFVDAVRLLAEGIGLPVPEVRSANPQASRQARERQTSLEDLMEQAARHYKQMLKQAPEAVAYLKGRGLTGEVAARFGLGYAPDDWQGLQTIFPNYLDDRLVEAGLVIENEEKRRYDRFRGRVMFPIRNQRGAVIAFGGRVLGKGEPKYLNSPETPLFEKGRELYGLYEARQAIRERNRVLVVEGYMDVVALAQYGVGYAVATLGTATTGEHVRKLMRHADAIYFCFDGDAAGRKAAWRALENSLPQLADGKALYFLFLPSEHDPDSFVRALGPEAFERSLDDEALPLSSYFVRELVSRVDIEAAEGKADLVRMAAPLLAQVQAPALGFMLRKRLAEIVGVEVDELDQMMGAPRPQRSGRRSYRLPEHSERLAVTPIAKRQLRWLLMNPQWAVDVNLPESAPLTDDMACLATLAEKARESETPPTPAQLVESLRGTPYEGLVATVLQNAMQDPEEFNSPTDEARQQFSEGNRKLLDLLRTAQLEELKRKERHEGLSALTPEERRLLLALLSRDGG</sequence>
<comment type="caution">
    <text evidence="15">The sequence shown here is derived from an EMBL/GenBank/DDBJ whole genome shotgun (WGS) entry which is preliminary data.</text>
</comment>
<dbReference type="EMBL" id="SMDA01000003">
    <property type="protein sequence ID" value="TCW32378.1"/>
    <property type="molecule type" value="Genomic_DNA"/>
</dbReference>
<comment type="function">
    <text evidence="12 13">RNA polymerase that catalyzes the synthesis of short RNA molecules used as primers for DNA polymerase during DNA replication.</text>
</comment>
<keyword evidence="4 12" id="KW-0548">Nucleotidyltransferase</keyword>